<dbReference type="Pfam" id="PF02536">
    <property type="entry name" value="mTERF"/>
    <property type="match status" value="1"/>
</dbReference>
<dbReference type="PANTHER" id="PTHR13068">
    <property type="entry name" value="CGI-12 PROTEIN-RELATED"/>
    <property type="match status" value="1"/>
</dbReference>
<gene>
    <name evidence="4" type="ORF">Syun_013631</name>
</gene>
<dbReference type="SMART" id="SM00733">
    <property type="entry name" value="Mterf"/>
    <property type="match status" value="6"/>
</dbReference>
<dbReference type="GO" id="GO:0003676">
    <property type="term" value="F:nucleic acid binding"/>
    <property type="evidence" value="ECO:0007669"/>
    <property type="project" value="InterPro"/>
</dbReference>
<reference evidence="4 5" key="1">
    <citation type="submission" date="2024-01" db="EMBL/GenBank/DDBJ databases">
        <title>Genome assemblies of Stephania.</title>
        <authorList>
            <person name="Yang L."/>
        </authorList>
    </citation>
    <scope>NUCLEOTIDE SEQUENCE [LARGE SCALE GENOMIC DNA]</scope>
    <source>
        <strain evidence="4">YNDBR</strain>
        <tissue evidence="4">Leaf</tissue>
    </source>
</reference>
<dbReference type="InterPro" id="IPR003690">
    <property type="entry name" value="MTERF"/>
</dbReference>
<evidence type="ECO:0000256" key="2">
    <source>
        <dbReference type="ARBA" id="ARBA00022472"/>
    </source>
</evidence>
<protein>
    <submittedName>
        <fullName evidence="4">Uncharacterized protein</fullName>
    </submittedName>
</protein>
<dbReference type="EMBL" id="JBBNAF010000006">
    <property type="protein sequence ID" value="KAK9134301.1"/>
    <property type="molecule type" value="Genomic_DNA"/>
</dbReference>
<keyword evidence="5" id="KW-1185">Reference proteome</keyword>
<dbReference type="GO" id="GO:0006353">
    <property type="term" value="P:DNA-templated transcription termination"/>
    <property type="evidence" value="ECO:0007669"/>
    <property type="project" value="UniProtKB-KW"/>
</dbReference>
<dbReference type="InterPro" id="IPR038538">
    <property type="entry name" value="MTERF_sf"/>
</dbReference>
<proteinExistence type="inferred from homology"/>
<organism evidence="4 5">
    <name type="scientific">Stephania yunnanensis</name>
    <dbReference type="NCBI Taxonomy" id="152371"/>
    <lineage>
        <taxon>Eukaryota</taxon>
        <taxon>Viridiplantae</taxon>
        <taxon>Streptophyta</taxon>
        <taxon>Embryophyta</taxon>
        <taxon>Tracheophyta</taxon>
        <taxon>Spermatophyta</taxon>
        <taxon>Magnoliopsida</taxon>
        <taxon>Ranunculales</taxon>
        <taxon>Menispermaceae</taxon>
        <taxon>Menispermoideae</taxon>
        <taxon>Cissampelideae</taxon>
        <taxon>Stephania</taxon>
    </lineage>
</organism>
<keyword evidence="2" id="KW-0806">Transcription termination</keyword>
<dbReference type="Gene3D" id="1.25.70.10">
    <property type="entry name" value="Transcription termination factor 3, mitochondrial"/>
    <property type="match status" value="1"/>
</dbReference>
<comment type="caution">
    <text evidence="4">The sequence shown here is derived from an EMBL/GenBank/DDBJ whole genome shotgun (WGS) entry which is preliminary data.</text>
</comment>
<dbReference type="Proteomes" id="UP001420932">
    <property type="component" value="Unassembled WGS sequence"/>
</dbReference>
<evidence type="ECO:0000313" key="4">
    <source>
        <dbReference type="EMBL" id="KAK9134301.1"/>
    </source>
</evidence>
<name>A0AAP0JHT3_9MAGN</name>
<keyword evidence="3" id="KW-0809">Transit peptide</keyword>
<accession>A0AAP0JHT3</accession>
<comment type="similarity">
    <text evidence="1">Belongs to the mTERF family.</text>
</comment>
<evidence type="ECO:0000313" key="5">
    <source>
        <dbReference type="Proteomes" id="UP001420932"/>
    </source>
</evidence>
<evidence type="ECO:0000256" key="1">
    <source>
        <dbReference type="ARBA" id="ARBA00007692"/>
    </source>
</evidence>
<evidence type="ECO:0000256" key="3">
    <source>
        <dbReference type="ARBA" id="ARBA00022946"/>
    </source>
</evidence>
<keyword evidence="2" id="KW-0804">Transcription</keyword>
<dbReference type="FunFam" id="1.25.70.10:FF:000001">
    <property type="entry name" value="Mitochondrial transcription termination factor-like"/>
    <property type="match status" value="1"/>
</dbReference>
<dbReference type="AlphaFoldDB" id="A0AAP0JHT3"/>
<dbReference type="PANTHER" id="PTHR13068:SF130">
    <property type="entry name" value="TRANSCRIPTION TERMINATION FACTOR MTERF6, CHLOROPLASTIC_MITOCHONDRIAL-LIKE"/>
    <property type="match status" value="1"/>
</dbReference>
<keyword evidence="2" id="KW-0805">Transcription regulation</keyword>
<sequence>MIFHRLKRIISLSISSNSLHRSQNPIFWRPISSKPITVSDFLINRLGFSPETASTVSKTLTLIRNPEKSDSVLSIFKKCGFSNAHIENIVKFVPQILSAHPDKTIKPKIKTFQDLGFAATDIGEIVGNCPWILKLRADNQLGSIGLLKDFVGSNSGVAKVIKRSSWFLNNNLHKSMIPNIDYMKSCGICSTQIGKLLCSVPRLFIFKLDRIKCLVKRVDEMGYDRKSKMFVHAIRVLGSLTEEKWEFKKQVFRGLGWTEDDILFVFRRNPGVFNLSDRKIREIAKYLGDAGGYDSSFLVLHPEMLNYSLEGRIKPRLNVWLVLQSNQLVKGSFPNVCKMRNEDFSKKYVVPFVNMVGKYYNADDGK</sequence>